<keyword evidence="2" id="KW-1133">Transmembrane helix</keyword>
<dbReference type="InterPro" id="IPR011701">
    <property type="entry name" value="MFS"/>
</dbReference>
<keyword evidence="2" id="KW-0812">Transmembrane</keyword>
<evidence type="ECO:0000256" key="2">
    <source>
        <dbReference type="SAM" id="Phobius"/>
    </source>
</evidence>
<keyword evidence="4" id="KW-1185">Reference proteome</keyword>
<reference evidence="3" key="2">
    <citation type="submission" date="2025-08" db="UniProtKB">
        <authorList>
            <consortium name="Ensembl"/>
        </authorList>
    </citation>
    <scope>IDENTIFICATION</scope>
</reference>
<dbReference type="InterPro" id="IPR036259">
    <property type="entry name" value="MFS_trans_sf"/>
</dbReference>
<feature type="transmembrane region" description="Helical" evidence="2">
    <location>
        <begin position="371"/>
        <end position="389"/>
    </location>
</feature>
<dbReference type="GeneTree" id="ENSGT00940000156416"/>
<dbReference type="Ensembl" id="ENSSFOT00015017901.2">
    <property type="protein sequence ID" value="ENSSFOP00015017700.2"/>
    <property type="gene ID" value="ENSSFOG00015011326.2"/>
</dbReference>
<evidence type="ECO:0000313" key="4">
    <source>
        <dbReference type="Proteomes" id="UP000694397"/>
    </source>
</evidence>
<protein>
    <submittedName>
        <fullName evidence="3">Solute carrier family 16 member 9</fullName>
    </submittedName>
</protein>
<evidence type="ECO:0000313" key="3">
    <source>
        <dbReference type="Ensembl" id="ENSSFOP00015017700.2"/>
    </source>
</evidence>
<dbReference type="PANTHER" id="PTHR11360">
    <property type="entry name" value="MONOCARBOXYLATE TRANSPORTER"/>
    <property type="match status" value="1"/>
</dbReference>
<feature type="transmembrane region" description="Helical" evidence="2">
    <location>
        <begin position="107"/>
        <end position="133"/>
    </location>
</feature>
<dbReference type="GO" id="GO:0016020">
    <property type="term" value="C:membrane"/>
    <property type="evidence" value="ECO:0007669"/>
    <property type="project" value="UniProtKB-SubCell"/>
</dbReference>
<keyword evidence="2" id="KW-0472">Membrane</keyword>
<dbReference type="PANTHER" id="PTHR11360:SF158">
    <property type="entry name" value="MONOCARBOXYLATE TRANSPORTER 9"/>
    <property type="match status" value="1"/>
</dbReference>
<feature type="transmembrane region" description="Helical" evidence="2">
    <location>
        <begin position="145"/>
        <end position="168"/>
    </location>
</feature>
<feature type="transmembrane region" description="Helical" evidence="2">
    <location>
        <begin position="180"/>
        <end position="200"/>
    </location>
</feature>
<dbReference type="Proteomes" id="UP000694397">
    <property type="component" value="Chromosome 24"/>
</dbReference>
<dbReference type="SUPFAM" id="SSF103473">
    <property type="entry name" value="MFS general substrate transporter"/>
    <property type="match status" value="1"/>
</dbReference>
<reference evidence="3" key="3">
    <citation type="submission" date="2025-09" db="UniProtKB">
        <authorList>
            <consortium name="Ensembl"/>
        </authorList>
    </citation>
    <scope>IDENTIFICATION</scope>
</reference>
<gene>
    <name evidence="3" type="primary">SLC16A9</name>
</gene>
<dbReference type="Gene3D" id="1.20.1250.20">
    <property type="entry name" value="MFS general substrate transporter like domains"/>
    <property type="match status" value="1"/>
</dbReference>
<proteinExistence type="predicted"/>
<dbReference type="AlphaFoldDB" id="A0A8C9RR53"/>
<feature type="transmembrane region" description="Helical" evidence="2">
    <location>
        <begin position="340"/>
        <end position="359"/>
    </location>
</feature>
<dbReference type="Pfam" id="PF07690">
    <property type="entry name" value="MFS_1"/>
    <property type="match status" value="1"/>
</dbReference>
<feature type="transmembrane region" description="Helical" evidence="2">
    <location>
        <begin position="84"/>
        <end position="101"/>
    </location>
</feature>
<organism evidence="3 4">
    <name type="scientific">Scleropages formosus</name>
    <name type="common">Asian bonytongue</name>
    <name type="synonym">Osteoglossum formosum</name>
    <dbReference type="NCBI Taxonomy" id="113540"/>
    <lineage>
        <taxon>Eukaryota</taxon>
        <taxon>Metazoa</taxon>
        <taxon>Chordata</taxon>
        <taxon>Craniata</taxon>
        <taxon>Vertebrata</taxon>
        <taxon>Euteleostomi</taxon>
        <taxon>Actinopterygii</taxon>
        <taxon>Neopterygii</taxon>
        <taxon>Teleostei</taxon>
        <taxon>Osteoglossocephala</taxon>
        <taxon>Osteoglossomorpha</taxon>
        <taxon>Osteoglossiformes</taxon>
        <taxon>Osteoglossidae</taxon>
        <taxon>Scleropages</taxon>
    </lineage>
</organism>
<feature type="transmembrane region" description="Helical" evidence="2">
    <location>
        <begin position="55"/>
        <end position="77"/>
    </location>
</feature>
<sequence>MEPQSSVEASDGEWSWVVAVVSFTAQLLSCGSPQAMGVLYPEWLAAFRGGKAPTAWVGSLASGVGLLASPICSAWVLNFGARPVTVFSGVVVAGGFFLSAFTPSIQFLIFSYGIVDACFGNAGLGCGLVYVATVTITCQYFHKRCGLALGIVTTGTSVGGFLYAAIQVELIEGFGLDRRLLVVGALSLNIIACAGLMRPLRLPRYLHKQKAALRRTKEMLPAGLEKTPVAADLSPPTHFIEKSTVPTPSDGVDIPLDVEETCARETKLFNKFSPKRVIKVKQQACCKYMKNKAAFLHSRVYLSLCVFLFLFSLGSCPPVLFMEDVAQSKGLTEETGTIPLVSITATGNCLGKVLLGVMVDLKRINRARTSTFLWCLALGWLSLSFQASTRTLAFGSCRRLWGSAQGVGPSHLAPPPSWLTQADGILMFFGGFGVILGPPVVGKSFTPFWTVLGSCVLLGGFTLLLSSLPCWDEGKTNIHTALYSSFSGHSFNLVV</sequence>
<reference evidence="3 4" key="1">
    <citation type="submission" date="2019-04" db="EMBL/GenBank/DDBJ databases">
        <authorList>
            <consortium name="Wellcome Sanger Institute Data Sharing"/>
        </authorList>
    </citation>
    <scope>NUCLEOTIDE SEQUENCE [LARGE SCALE GENOMIC DNA]</scope>
</reference>
<dbReference type="InterPro" id="IPR050327">
    <property type="entry name" value="Proton-linked_MCT"/>
</dbReference>
<dbReference type="OrthoDB" id="6509908at2759"/>
<name>A0A8C9RR53_SCLFO</name>
<accession>A0A8C9RR53</accession>
<comment type="subcellular location">
    <subcellularLocation>
        <location evidence="1">Membrane</location>
        <topology evidence="1">Multi-pass membrane protein</topology>
    </subcellularLocation>
</comment>
<feature type="transmembrane region" description="Helical" evidence="2">
    <location>
        <begin position="418"/>
        <end position="436"/>
    </location>
</feature>
<feature type="transmembrane region" description="Helical" evidence="2">
    <location>
        <begin position="300"/>
        <end position="320"/>
    </location>
</feature>
<feature type="transmembrane region" description="Helical" evidence="2">
    <location>
        <begin position="448"/>
        <end position="468"/>
    </location>
</feature>
<dbReference type="GO" id="GO:0008028">
    <property type="term" value="F:monocarboxylic acid transmembrane transporter activity"/>
    <property type="evidence" value="ECO:0007669"/>
    <property type="project" value="TreeGrafter"/>
</dbReference>
<evidence type="ECO:0000256" key="1">
    <source>
        <dbReference type="ARBA" id="ARBA00004141"/>
    </source>
</evidence>